<evidence type="ECO:0008006" key="2">
    <source>
        <dbReference type="Google" id="ProtNLM"/>
    </source>
</evidence>
<name>A0A6C0LMZ7_9ZZZZ</name>
<proteinExistence type="predicted"/>
<evidence type="ECO:0000313" key="1">
    <source>
        <dbReference type="EMBL" id="QHU31318.1"/>
    </source>
</evidence>
<reference evidence="1" key="1">
    <citation type="journal article" date="2020" name="Nature">
        <title>Giant virus diversity and host interactions through global metagenomics.</title>
        <authorList>
            <person name="Schulz F."/>
            <person name="Roux S."/>
            <person name="Paez-Espino D."/>
            <person name="Jungbluth S."/>
            <person name="Walsh D.A."/>
            <person name="Denef V.J."/>
            <person name="McMahon K.D."/>
            <person name="Konstantinidis K.T."/>
            <person name="Eloe-Fadrosh E.A."/>
            <person name="Kyrpides N.C."/>
            <person name="Woyke T."/>
        </authorList>
    </citation>
    <scope>NUCLEOTIDE SEQUENCE</scope>
    <source>
        <strain evidence="1">GVMAG-M-3300027963-21</strain>
    </source>
</reference>
<dbReference type="EMBL" id="MN740525">
    <property type="protein sequence ID" value="QHU31318.1"/>
    <property type="molecule type" value="Genomic_DNA"/>
</dbReference>
<accession>A0A6C0LMZ7</accession>
<dbReference type="SUPFAM" id="SSF53448">
    <property type="entry name" value="Nucleotide-diphospho-sugar transferases"/>
    <property type="match status" value="1"/>
</dbReference>
<protein>
    <recommendedName>
        <fullName evidence="2">Glycosyltransferase</fullName>
    </recommendedName>
</protein>
<sequence length="273" mass="30638">MTTTTDDNAIIDASTASTASETATVNVPVVDAAATTAAAPAPPVNIKKIVFALPGDNFSSKFLISWTATLGKLWETRKYDIMLSPATGSFVPFVRMATLGLDVLRGQEQKPFDGQPFDVWITIDSDIVFTFEQVEKLIESTDEHPVVAGMYRMSDLVNYAFVKDWDETYFKANGTFQFIKPEEVETWKKETEFKYYPVVYSGMGFMAVRKEVFDKIKYPYFDSEIATITTEDGKVIRDICSEDVSFCKKITQAGYQIMVNTDIRVGHIKPLII</sequence>
<organism evidence="1">
    <name type="scientific">viral metagenome</name>
    <dbReference type="NCBI Taxonomy" id="1070528"/>
    <lineage>
        <taxon>unclassified sequences</taxon>
        <taxon>metagenomes</taxon>
        <taxon>organismal metagenomes</taxon>
    </lineage>
</organism>
<dbReference type="AlphaFoldDB" id="A0A6C0LMZ7"/>
<dbReference type="InterPro" id="IPR029044">
    <property type="entry name" value="Nucleotide-diphossugar_trans"/>
</dbReference>
<dbReference type="Gene3D" id="3.90.550.10">
    <property type="entry name" value="Spore Coat Polysaccharide Biosynthesis Protein SpsA, Chain A"/>
    <property type="match status" value="1"/>
</dbReference>